<dbReference type="InterPro" id="IPR000182">
    <property type="entry name" value="GNAT_dom"/>
</dbReference>
<gene>
    <name evidence="2" type="ORF">GCM10008174_02600</name>
</gene>
<dbReference type="InterPro" id="IPR016181">
    <property type="entry name" value="Acyl_CoA_acyltransferase"/>
</dbReference>
<dbReference type="Pfam" id="PF13508">
    <property type="entry name" value="Acetyltransf_7"/>
    <property type="match status" value="1"/>
</dbReference>
<comment type="caution">
    <text evidence="2">The sequence shown here is derived from an EMBL/GenBank/DDBJ whole genome shotgun (WGS) entry which is preliminary data.</text>
</comment>
<accession>A0A9W6N4U7</accession>
<name>A0A9W6N4U7_9HYPH</name>
<feature type="domain" description="N-acetyltransferase" evidence="1">
    <location>
        <begin position="6"/>
        <end position="152"/>
    </location>
</feature>
<dbReference type="GO" id="GO:0016747">
    <property type="term" value="F:acyltransferase activity, transferring groups other than amino-acyl groups"/>
    <property type="evidence" value="ECO:0007669"/>
    <property type="project" value="InterPro"/>
</dbReference>
<proteinExistence type="predicted"/>
<protein>
    <submittedName>
        <fullName evidence="2">N-acetyltransferase</fullName>
    </submittedName>
</protein>
<dbReference type="EMBL" id="BSFL01000001">
    <property type="protein sequence ID" value="GLK78519.1"/>
    <property type="molecule type" value="Genomic_DNA"/>
</dbReference>
<evidence type="ECO:0000259" key="1">
    <source>
        <dbReference type="PROSITE" id="PS51186"/>
    </source>
</evidence>
<dbReference type="SUPFAM" id="SSF55729">
    <property type="entry name" value="Acyl-CoA N-acyltransferases (Nat)"/>
    <property type="match status" value="1"/>
</dbReference>
<dbReference type="AlphaFoldDB" id="A0A9W6N4U7"/>
<dbReference type="CDD" id="cd04301">
    <property type="entry name" value="NAT_SF"/>
    <property type="match status" value="1"/>
</dbReference>
<reference evidence="2" key="2">
    <citation type="submission" date="2023-01" db="EMBL/GenBank/DDBJ databases">
        <authorList>
            <person name="Sun Q."/>
            <person name="Evtushenko L."/>
        </authorList>
    </citation>
    <scope>NUCLEOTIDE SEQUENCE</scope>
    <source>
        <strain evidence="2">VKM B-2748</strain>
    </source>
</reference>
<sequence>MTSLPLAILHEQPGDDPAVDYLHERAFGPGRFARSAYRLREGVPPAGDLSYVARVGTFLVGSNRLTPIRIGSSPALLLGPLVVDPAFRSKGIGHALLNASLEAAEKAGHRLVMLVGDEPYYARVGFERIPAGRVTLPGPVDPRRVLWRPLVEGATEGVAGEARRAV</sequence>
<dbReference type="RefSeq" id="WP_271199038.1">
    <property type="nucleotide sequence ID" value="NZ_BSFL01000001.1"/>
</dbReference>
<dbReference type="Proteomes" id="UP001143309">
    <property type="component" value="Unassembled WGS sequence"/>
</dbReference>
<evidence type="ECO:0000313" key="2">
    <source>
        <dbReference type="EMBL" id="GLK78519.1"/>
    </source>
</evidence>
<keyword evidence="3" id="KW-1185">Reference proteome</keyword>
<dbReference type="PROSITE" id="PS51186">
    <property type="entry name" value="GNAT"/>
    <property type="match status" value="1"/>
</dbReference>
<evidence type="ECO:0000313" key="3">
    <source>
        <dbReference type="Proteomes" id="UP001143309"/>
    </source>
</evidence>
<reference evidence="2" key="1">
    <citation type="journal article" date="2014" name="Int. J. Syst. Evol. Microbiol.">
        <title>Complete genome sequence of Corynebacterium casei LMG S-19264T (=DSM 44701T), isolated from a smear-ripened cheese.</title>
        <authorList>
            <consortium name="US DOE Joint Genome Institute (JGI-PGF)"/>
            <person name="Walter F."/>
            <person name="Albersmeier A."/>
            <person name="Kalinowski J."/>
            <person name="Ruckert C."/>
        </authorList>
    </citation>
    <scope>NUCLEOTIDE SEQUENCE</scope>
    <source>
        <strain evidence="2">VKM B-2748</strain>
    </source>
</reference>
<dbReference type="Gene3D" id="3.40.630.30">
    <property type="match status" value="1"/>
</dbReference>
<organism evidence="2 3">
    <name type="scientific">Methylopila turkensis</name>
    <dbReference type="NCBI Taxonomy" id="1437816"/>
    <lineage>
        <taxon>Bacteria</taxon>
        <taxon>Pseudomonadati</taxon>
        <taxon>Pseudomonadota</taxon>
        <taxon>Alphaproteobacteria</taxon>
        <taxon>Hyphomicrobiales</taxon>
        <taxon>Methylopilaceae</taxon>
        <taxon>Methylopila</taxon>
    </lineage>
</organism>